<evidence type="ECO:0000313" key="2">
    <source>
        <dbReference type="EMBL" id="QIG41465.1"/>
    </source>
</evidence>
<feature type="transmembrane region" description="Helical" evidence="1">
    <location>
        <begin position="12"/>
        <end position="34"/>
    </location>
</feature>
<organism evidence="2 3">
    <name type="scientific">Nocardioides anomalus</name>
    <dbReference type="NCBI Taxonomy" id="2712223"/>
    <lineage>
        <taxon>Bacteria</taxon>
        <taxon>Bacillati</taxon>
        <taxon>Actinomycetota</taxon>
        <taxon>Actinomycetes</taxon>
        <taxon>Propionibacteriales</taxon>
        <taxon>Nocardioidaceae</taxon>
        <taxon>Nocardioides</taxon>
    </lineage>
</organism>
<gene>
    <name evidence="2" type="ORF">G5V58_00565</name>
</gene>
<evidence type="ECO:0000313" key="3">
    <source>
        <dbReference type="Proteomes" id="UP000502996"/>
    </source>
</evidence>
<keyword evidence="1" id="KW-1133">Transmembrane helix</keyword>
<evidence type="ECO:0000256" key="1">
    <source>
        <dbReference type="SAM" id="Phobius"/>
    </source>
</evidence>
<name>A0A6G6W8N0_9ACTN</name>
<reference evidence="2 3" key="1">
    <citation type="submission" date="2020-02" db="EMBL/GenBank/DDBJ databases">
        <title>Full genome sequence of Nocardioides sp. R-3366.</title>
        <authorList>
            <person name="Im W.-T."/>
        </authorList>
    </citation>
    <scope>NUCLEOTIDE SEQUENCE [LARGE SCALE GENOMIC DNA]</scope>
    <source>
        <strain evidence="2 3">R-3366</strain>
    </source>
</reference>
<dbReference type="RefSeq" id="WP_165227831.1">
    <property type="nucleotide sequence ID" value="NZ_CP049257.1"/>
</dbReference>
<accession>A0A6G6W8N0</accession>
<sequence length="185" mass="19088">METTRGSVWALRIGWLGTLTGALLLLVVIGQHVAATHGSGVGYDPDPPAQGYHGWGMVVSVFGPLVGFNLVYFGAPAAHRQRHLAAFLAVVLLQVAALTAATLWAVGAGLPAGIVTADVSSGAEAVVVPLTFLGSPPSQPRSCPGWVGARTSTGAAGSTSAGAVRQWRCGRRRCGRGWPPSGRWR</sequence>
<dbReference type="EMBL" id="CP049257">
    <property type="protein sequence ID" value="QIG41465.1"/>
    <property type="molecule type" value="Genomic_DNA"/>
</dbReference>
<dbReference type="AlphaFoldDB" id="A0A6G6W8N0"/>
<protein>
    <submittedName>
        <fullName evidence="2">Uncharacterized protein</fullName>
    </submittedName>
</protein>
<keyword evidence="1" id="KW-0812">Transmembrane</keyword>
<keyword evidence="3" id="KW-1185">Reference proteome</keyword>
<feature type="transmembrane region" description="Helical" evidence="1">
    <location>
        <begin position="54"/>
        <end position="72"/>
    </location>
</feature>
<keyword evidence="1" id="KW-0472">Membrane</keyword>
<feature type="transmembrane region" description="Helical" evidence="1">
    <location>
        <begin position="84"/>
        <end position="106"/>
    </location>
</feature>
<dbReference type="Proteomes" id="UP000502996">
    <property type="component" value="Chromosome"/>
</dbReference>
<proteinExistence type="predicted"/>
<dbReference type="KEGG" id="nano:G5V58_00565"/>